<dbReference type="AlphaFoldDB" id="A0A512REG9"/>
<keyword evidence="2" id="KW-1185">Reference proteome</keyword>
<dbReference type="Proteomes" id="UP000321436">
    <property type="component" value="Unassembled WGS sequence"/>
</dbReference>
<dbReference type="Gene3D" id="3.10.450.620">
    <property type="entry name" value="JHP933, nucleotidyltransferase-like core domain"/>
    <property type="match status" value="1"/>
</dbReference>
<dbReference type="EMBL" id="BKAU01000001">
    <property type="protein sequence ID" value="GEP94024.1"/>
    <property type="molecule type" value="Genomic_DNA"/>
</dbReference>
<evidence type="ECO:0008006" key="3">
    <source>
        <dbReference type="Google" id="ProtNLM"/>
    </source>
</evidence>
<gene>
    <name evidence="1" type="ORF">CCY01nite_02840</name>
</gene>
<name>A0A512REG9_9BACT</name>
<reference evidence="1 2" key="1">
    <citation type="submission" date="2019-07" db="EMBL/GenBank/DDBJ databases">
        <title>Whole genome shotgun sequence of Chitinophaga cymbidii NBRC 109752.</title>
        <authorList>
            <person name="Hosoyama A."/>
            <person name="Uohara A."/>
            <person name="Ohji S."/>
            <person name="Ichikawa N."/>
        </authorList>
    </citation>
    <scope>NUCLEOTIDE SEQUENCE [LARGE SCALE GENOMIC DNA]</scope>
    <source>
        <strain evidence="1 2">NBRC 109752</strain>
    </source>
</reference>
<evidence type="ECO:0000313" key="2">
    <source>
        <dbReference type="Proteomes" id="UP000321436"/>
    </source>
</evidence>
<evidence type="ECO:0000313" key="1">
    <source>
        <dbReference type="EMBL" id="GEP94024.1"/>
    </source>
</evidence>
<dbReference type="OrthoDB" id="9780929at2"/>
<proteinExistence type="predicted"/>
<dbReference type="InterPro" id="IPR014942">
    <property type="entry name" value="AbiEii"/>
</dbReference>
<sequence length="284" mass="33011">MIKEWIEEYGPANLEQAEQALREIMQEIALAGLQRSGFFEVAAFYGGTALRIFHGIDRFSEDLDFSLLESDPDFSLAPYLKGMQKEFAALGMEISIKEKIKTRQSQIDSAFLKPDTTWQELTLKAIIPQEGLNYLRSSIKIKLEVDKKPPPGFTTEEKLLLKPFSFYTKCYVLPDLFAGKMHALLFRKWINRVKGRDWYDMEWYIKKGIPLHLPHLALRARDSGNRDQAEMSVEQFKDLLRAKIDAVSMDQIKQDVLPFIRDDKKLNIWSSAYFKDLVDKIKYK</sequence>
<organism evidence="1 2">
    <name type="scientific">Chitinophaga cymbidii</name>
    <dbReference type="NCBI Taxonomy" id="1096750"/>
    <lineage>
        <taxon>Bacteria</taxon>
        <taxon>Pseudomonadati</taxon>
        <taxon>Bacteroidota</taxon>
        <taxon>Chitinophagia</taxon>
        <taxon>Chitinophagales</taxon>
        <taxon>Chitinophagaceae</taxon>
        <taxon>Chitinophaga</taxon>
    </lineage>
</organism>
<accession>A0A512REG9</accession>
<comment type="caution">
    <text evidence="1">The sequence shown here is derived from an EMBL/GenBank/DDBJ whole genome shotgun (WGS) entry which is preliminary data.</text>
</comment>
<dbReference type="Pfam" id="PF08843">
    <property type="entry name" value="AbiEii"/>
    <property type="match status" value="1"/>
</dbReference>
<dbReference type="RefSeq" id="WP_146857523.1">
    <property type="nucleotide sequence ID" value="NZ_BKAU01000001.1"/>
</dbReference>
<protein>
    <recommendedName>
        <fullName evidence="3">Nucleotidyltransferase</fullName>
    </recommendedName>
</protein>